<dbReference type="OrthoDB" id="3381497at2"/>
<protein>
    <submittedName>
        <fullName evidence="1">Uncharacterized protein</fullName>
    </submittedName>
</protein>
<evidence type="ECO:0000313" key="2">
    <source>
        <dbReference type="Proteomes" id="UP000054537"/>
    </source>
</evidence>
<evidence type="ECO:0000313" key="1">
    <source>
        <dbReference type="EMBL" id="KHD75996.1"/>
    </source>
</evidence>
<organism evidence="1 2">
    <name type="scientific">Actinoplanes utahensis</name>
    <dbReference type="NCBI Taxonomy" id="1869"/>
    <lineage>
        <taxon>Bacteria</taxon>
        <taxon>Bacillati</taxon>
        <taxon>Actinomycetota</taxon>
        <taxon>Actinomycetes</taxon>
        <taxon>Micromonosporales</taxon>
        <taxon>Micromonosporaceae</taxon>
        <taxon>Actinoplanes</taxon>
    </lineage>
</organism>
<dbReference type="Proteomes" id="UP000054537">
    <property type="component" value="Unassembled WGS sequence"/>
</dbReference>
<accession>A0A0A6UKM1</accession>
<proteinExistence type="predicted"/>
<reference evidence="1 2" key="1">
    <citation type="submission" date="2014-10" db="EMBL/GenBank/DDBJ databases">
        <title>Draft genome sequence of Actinoplanes utahensis NRRL 12052.</title>
        <authorList>
            <person name="Velasco-Bucheli B."/>
            <person name="del Cerro C."/>
            <person name="Hormigo D."/>
            <person name="Garcia J.L."/>
            <person name="Acebal C."/>
            <person name="Arroyo M."/>
            <person name="de la Mata I."/>
        </authorList>
    </citation>
    <scope>NUCLEOTIDE SEQUENCE [LARGE SCALE GENOMIC DNA]</scope>
    <source>
        <strain evidence="1 2">NRRL 12052</strain>
    </source>
</reference>
<name>A0A0A6UKM1_ACTUT</name>
<dbReference type="AlphaFoldDB" id="A0A0A6UKM1"/>
<keyword evidence="2" id="KW-1185">Reference proteome</keyword>
<sequence length="151" mass="16646">MIVDDRVEPLVREIFGAVVKRDEDKLDVALNSFPDDDSRLKGLHLALAVCGFVVHDAYDGKPTADEIRLLAAEISAMEQWSALSGDQVTEFLDAVLHGKSLTPLFDPISATVLTYVVTGSLLASSTKIRKGEWWFNYLDRVEAAIEAAPER</sequence>
<comment type="caution">
    <text evidence="1">The sequence shown here is derived from an EMBL/GenBank/DDBJ whole genome shotgun (WGS) entry which is preliminary data.</text>
</comment>
<dbReference type="EMBL" id="JRTT01000021">
    <property type="protein sequence ID" value="KHD75996.1"/>
    <property type="molecule type" value="Genomic_DNA"/>
</dbReference>
<gene>
    <name evidence="1" type="ORF">MB27_19065</name>
</gene>
<dbReference type="RefSeq" id="WP_043526160.1">
    <property type="nucleotide sequence ID" value="NZ_BAABKU010000023.1"/>
</dbReference>